<comment type="caution">
    <text evidence="1">The sequence shown here is derived from an EMBL/GenBank/DDBJ whole genome shotgun (WGS) entry which is preliminary data.</text>
</comment>
<dbReference type="Proteomes" id="UP001157502">
    <property type="component" value="Chromosome 2"/>
</dbReference>
<reference evidence="1" key="1">
    <citation type="submission" date="2021-05" db="EMBL/GenBank/DDBJ databases">
        <authorList>
            <person name="Pan Q."/>
            <person name="Jouanno E."/>
            <person name="Zahm M."/>
            <person name="Klopp C."/>
            <person name="Cabau C."/>
            <person name="Louis A."/>
            <person name="Berthelot C."/>
            <person name="Parey E."/>
            <person name="Roest Crollius H."/>
            <person name="Montfort J."/>
            <person name="Robinson-Rechavi M."/>
            <person name="Bouchez O."/>
            <person name="Lampietro C."/>
            <person name="Lopez Roques C."/>
            <person name="Donnadieu C."/>
            <person name="Postlethwait J."/>
            <person name="Bobe J."/>
            <person name="Dillon D."/>
            <person name="Chandos A."/>
            <person name="von Hippel F."/>
            <person name="Guiguen Y."/>
        </authorList>
    </citation>
    <scope>NUCLEOTIDE SEQUENCE</scope>
    <source>
        <strain evidence="1">YG-Jan2019</strain>
    </source>
</reference>
<keyword evidence="2" id="KW-1185">Reference proteome</keyword>
<organism evidence="1 2">
    <name type="scientific">Dallia pectoralis</name>
    <name type="common">Alaska blackfish</name>
    <dbReference type="NCBI Taxonomy" id="75939"/>
    <lineage>
        <taxon>Eukaryota</taxon>
        <taxon>Metazoa</taxon>
        <taxon>Chordata</taxon>
        <taxon>Craniata</taxon>
        <taxon>Vertebrata</taxon>
        <taxon>Euteleostomi</taxon>
        <taxon>Actinopterygii</taxon>
        <taxon>Neopterygii</taxon>
        <taxon>Teleostei</taxon>
        <taxon>Protacanthopterygii</taxon>
        <taxon>Esociformes</taxon>
        <taxon>Umbridae</taxon>
        <taxon>Dallia</taxon>
    </lineage>
</organism>
<protein>
    <submittedName>
        <fullName evidence="1">Uncharacterized protein</fullName>
    </submittedName>
</protein>
<gene>
    <name evidence="1" type="ORF">DPEC_G00023930</name>
</gene>
<name>A0ACC2HH31_DALPE</name>
<evidence type="ECO:0000313" key="1">
    <source>
        <dbReference type="EMBL" id="KAJ8015226.1"/>
    </source>
</evidence>
<evidence type="ECO:0000313" key="2">
    <source>
        <dbReference type="Proteomes" id="UP001157502"/>
    </source>
</evidence>
<dbReference type="EMBL" id="CM055729">
    <property type="protein sequence ID" value="KAJ8015226.1"/>
    <property type="molecule type" value="Genomic_DNA"/>
</dbReference>
<accession>A0ACC2HH31</accession>
<proteinExistence type="predicted"/>
<sequence length="130" mass="15693">MLIRECSDVFDEIHKDCVRSLVFMPYVYRSILTTHYLKILKLMMQWRWSVIETRENGDLYDLGMLPFYCRNHGMEMLQQMRSSIESGEYTVWSFSFLDAAIFLVLMTLCWVLRFIVYSRNVVWVSSSWKF</sequence>